<evidence type="ECO:0000259" key="1">
    <source>
        <dbReference type="Pfam" id="PF09359"/>
    </source>
</evidence>
<dbReference type="InterPro" id="IPR018966">
    <property type="entry name" value="VTC_domain"/>
</dbReference>
<dbReference type="EMBL" id="DXBC01000107">
    <property type="protein sequence ID" value="HIZ79481.1"/>
    <property type="molecule type" value="Genomic_DNA"/>
</dbReference>
<dbReference type="Pfam" id="PF09359">
    <property type="entry name" value="VTC"/>
    <property type="match status" value="1"/>
</dbReference>
<sequence length="201" mass="21781">MGQIQYSFQRYEKKYLVSPVRYRELLAGLEDRMETDEYGIYTICNLYYDTEDFRLIRTSLKKPSYLFVEGGMVIIDGPSGRGNGAIDVGTENGGVCEISGGTVLAVGPAGMTETFGSGSSQYSFSCQLETPVEAGEELTISDSEGNVLISHRTKRQISSVIFSSPELAAGESLVLTAGDQTVEITLDQVSASAGANSRRER</sequence>
<dbReference type="AlphaFoldDB" id="A0A9D2GJ36"/>
<reference evidence="2" key="2">
    <citation type="submission" date="2021-04" db="EMBL/GenBank/DDBJ databases">
        <authorList>
            <person name="Gilroy R."/>
        </authorList>
    </citation>
    <scope>NUCLEOTIDE SEQUENCE</scope>
    <source>
        <strain evidence="2">ChiBcec1-1093</strain>
    </source>
</reference>
<comment type="caution">
    <text evidence="2">The sequence shown here is derived from an EMBL/GenBank/DDBJ whole genome shotgun (WGS) entry which is preliminary data.</text>
</comment>
<dbReference type="InterPro" id="IPR042267">
    <property type="entry name" value="VTC_sf"/>
</dbReference>
<reference evidence="2" key="1">
    <citation type="journal article" date="2021" name="PeerJ">
        <title>Extensive microbial diversity within the chicken gut microbiome revealed by metagenomics and culture.</title>
        <authorList>
            <person name="Gilroy R."/>
            <person name="Ravi A."/>
            <person name="Getino M."/>
            <person name="Pursley I."/>
            <person name="Horton D.L."/>
            <person name="Alikhan N.F."/>
            <person name="Baker D."/>
            <person name="Gharbi K."/>
            <person name="Hall N."/>
            <person name="Watson M."/>
            <person name="Adriaenssens E.M."/>
            <person name="Foster-Nyarko E."/>
            <person name="Jarju S."/>
            <person name="Secka A."/>
            <person name="Antonio M."/>
            <person name="Oren A."/>
            <person name="Chaudhuri R.R."/>
            <person name="La Ragione R."/>
            <person name="Hildebrand F."/>
            <person name="Pallen M.J."/>
        </authorList>
    </citation>
    <scope>NUCLEOTIDE SEQUENCE</scope>
    <source>
        <strain evidence="2">ChiBcec1-1093</strain>
    </source>
</reference>
<proteinExistence type="predicted"/>
<gene>
    <name evidence="2" type="ORF">IAA17_06810</name>
</gene>
<evidence type="ECO:0000313" key="3">
    <source>
        <dbReference type="Proteomes" id="UP000824101"/>
    </source>
</evidence>
<dbReference type="Gene3D" id="3.20.100.30">
    <property type="entry name" value="VTC, catalytic tunnel domain"/>
    <property type="match status" value="1"/>
</dbReference>
<organism evidence="2 3">
    <name type="scientific">Candidatus Lachnoclostridium stercorigallinarum</name>
    <dbReference type="NCBI Taxonomy" id="2838634"/>
    <lineage>
        <taxon>Bacteria</taxon>
        <taxon>Bacillati</taxon>
        <taxon>Bacillota</taxon>
        <taxon>Clostridia</taxon>
        <taxon>Lachnospirales</taxon>
        <taxon>Lachnospiraceae</taxon>
    </lineage>
</organism>
<accession>A0A9D2GJ36</accession>
<name>A0A9D2GJ36_9FIRM</name>
<dbReference type="GO" id="GO:0006799">
    <property type="term" value="P:polyphosphate biosynthetic process"/>
    <property type="evidence" value="ECO:0007669"/>
    <property type="project" value="UniProtKB-ARBA"/>
</dbReference>
<evidence type="ECO:0000313" key="2">
    <source>
        <dbReference type="EMBL" id="HIZ79481.1"/>
    </source>
</evidence>
<feature type="domain" description="VTC" evidence="1">
    <location>
        <begin position="9"/>
        <end position="63"/>
    </location>
</feature>
<dbReference type="Proteomes" id="UP000824101">
    <property type="component" value="Unassembled WGS sequence"/>
</dbReference>
<protein>
    <recommendedName>
        <fullName evidence="1">VTC domain-containing protein</fullName>
    </recommendedName>
</protein>